<sequence length="132" mass="14941">MRKHWVLITITIAAVLAAAAYFRFFFVFGEGVKSGELNYVVYKGVLFKTYEGKLIQTGIRSKAAGSIQSYEFEFSVENEALARELMLQGGKTLELHYKEYFGALPWRGFTKFVVDSIITVRPAEQGKQGVDR</sequence>
<dbReference type="Proteomes" id="UP000322658">
    <property type="component" value="Unassembled WGS sequence"/>
</dbReference>
<name>A0A5B3GF40_9BACT</name>
<dbReference type="EMBL" id="VVXK01000001">
    <property type="protein sequence ID" value="KAA2372184.1"/>
    <property type="molecule type" value="Genomic_DNA"/>
</dbReference>
<dbReference type="GeneID" id="92757077"/>
<evidence type="ECO:0000313" key="1">
    <source>
        <dbReference type="EMBL" id="KAA2372184.1"/>
    </source>
</evidence>
<comment type="caution">
    <text evidence="1">The sequence shown here is derived from an EMBL/GenBank/DDBJ whole genome shotgun (WGS) entry which is preliminary data.</text>
</comment>
<dbReference type="RefSeq" id="WP_015546871.1">
    <property type="nucleotide sequence ID" value="NZ_AP031448.1"/>
</dbReference>
<evidence type="ECO:0000313" key="3">
    <source>
        <dbReference type="Proteomes" id="UP000322658"/>
    </source>
</evidence>
<dbReference type="EMBL" id="VVXJ01000021">
    <property type="protein sequence ID" value="KAA2374969.1"/>
    <property type="molecule type" value="Genomic_DNA"/>
</dbReference>
<evidence type="ECO:0000313" key="2">
    <source>
        <dbReference type="EMBL" id="KAA2374969.1"/>
    </source>
</evidence>
<reference evidence="3 4" key="1">
    <citation type="journal article" date="2019" name="Nat. Med.">
        <title>A library of human gut bacterial isolates paired with longitudinal multiomics data enables mechanistic microbiome research.</title>
        <authorList>
            <person name="Poyet M."/>
            <person name="Groussin M."/>
            <person name="Gibbons S.M."/>
            <person name="Avila-Pacheco J."/>
            <person name="Jiang X."/>
            <person name="Kearney S.M."/>
            <person name="Perrotta A.R."/>
            <person name="Berdy B."/>
            <person name="Zhao S."/>
            <person name="Lieberman T.D."/>
            <person name="Swanson P.K."/>
            <person name="Smith M."/>
            <person name="Roesemann S."/>
            <person name="Alexander J.E."/>
            <person name="Rich S.A."/>
            <person name="Livny J."/>
            <person name="Vlamakis H."/>
            <person name="Clish C."/>
            <person name="Bullock K."/>
            <person name="Deik A."/>
            <person name="Scott J."/>
            <person name="Pierce K.A."/>
            <person name="Xavier R.J."/>
            <person name="Alm E.J."/>
        </authorList>
    </citation>
    <scope>NUCLEOTIDE SEQUENCE [LARGE SCALE GENOMIC DNA]</scope>
    <source>
        <strain evidence="2 3">BIOML-A1</strain>
        <strain evidence="1 4">BIOML-A2</strain>
    </source>
</reference>
<proteinExistence type="predicted"/>
<organism evidence="1 4">
    <name type="scientific">Alistipes shahii</name>
    <dbReference type="NCBI Taxonomy" id="328814"/>
    <lineage>
        <taxon>Bacteria</taxon>
        <taxon>Pseudomonadati</taxon>
        <taxon>Bacteroidota</taxon>
        <taxon>Bacteroidia</taxon>
        <taxon>Bacteroidales</taxon>
        <taxon>Rikenellaceae</taxon>
        <taxon>Alistipes</taxon>
    </lineage>
</organism>
<protein>
    <recommendedName>
        <fullName evidence="5">6-phosphogluconate dehydrogenase</fullName>
    </recommendedName>
</protein>
<dbReference type="AlphaFoldDB" id="A0A5B3GF40"/>
<dbReference type="Proteomes" id="UP000323567">
    <property type="component" value="Unassembled WGS sequence"/>
</dbReference>
<accession>A0A5B3GF40</accession>
<evidence type="ECO:0000313" key="4">
    <source>
        <dbReference type="Proteomes" id="UP000323567"/>
    </source>
</evidence>
<gene>
    <name evidence="2" type="ORF">F2Y07_10170</name>
    <name evidence="1" type="ORF">F2Y13_01605</name>
</gene>
<evidence type="ECO:0008006" key="5">
    <source>
        <dbReference type="Google" id="ProtNLM"/>
    </source>
</evidence>